<accession>A0A9N8JG87</accession>
<dbReference type="OrthoDB" id="10492580at2759"/>
<proteinExistence type="predicted"/>
<comment type="caution">
    <text evidence="1">The sequence shown here is derived from an EMBL/GenBank/DDBJ whole genome shotgun (WGS) entry which is preliminary data.</text>
</comment>
<name>A0A9N8JG87_9PEZI</name>
<evidence type="ECO:0000313" key="1">
    <source>
        <dbReference type="EMBL" id="CAD0085169.1"/>
    </source>
</evidence>
<dbReference type="EMBL" id="CAIJEO010000002">
    <property type="protein sequence ID" value="CAD0085169.1"/>
    <property type="molecule type" value="Genomic_DNA"/>
</dbReference>
<reference evidence="1" key="1">
    <citation type="submission" date="2020-06" db="EMBL/GenBank/DDBJ databases">
        <authorList>
            <person name="Onetto C."/>
        </authorList>
    </citation>
    <scope>NUCLEOTIDE SEQUENCE</scope>
</reference>
<keyword evidence="2" id="KW-1185">Reference proteome</keyword>
<protein>
    <submittedName>
        <fullName evidence="1">Uncharacterized protein</fullName>
    </submittedName>
</protein>
<gene>
    <name evidence="1" type="ORF">AWRI4233_LOCUS69</name>
</gene>
<dbReference type="Proteomes" id="UP000714618">
    <property type="component" value="Unassembled WGS sequence"/>
</dbReference>
<sequence length="251" mass="29455">MSSILAKIGLTASATSFGFSQCRSSIASHQSLVRFFHSSQFWYGDNAANNAKNRERYANDPEYRNRMLQKQREWTRERRAKDTDFVANRRQSNLRWIAKKRPAHIQNYINDPEYRKSQKHNRRNSEAVVQRADLKRKANINNSYQKNALLHWILKATWQCRLFWETHEPLISEEPDGTPGICSSCNGVSTQRLWWRRKKVDEKSAEKMGDESSKQVLDCHNCFCDMDWEKALPLGYRGHVFGSGKRLREPD</sequence>
<organism evidence="1 2">
    <name type="scientific">Aureobasidium mustum</name>
    <dbReference type="NCBI Taxonomy" id="2773714"/>
    <lineage>
        <taxon>Eukaryota</taxon>
        <taxon>Fungi</taxon>
        <taxon>Dikarya</taxon>
        <taxon>Ascomycota</taxon>
        <taxon>Pezizomycotina</taxon>
        <taxon>Dothideomycetes</taxon>
        <taxon>Dothideomycetidae</taxon>
        <taxon>Dothideales</taxon>
        <taxon>Saccotheciaceae</taxon>
        <taxon>Aureobasidium</taxon>
    </lineage>
</organism>
<evidence type="ECO:0000313" key="2">
    <source>
        <dbReference type="Proteomes" id="UP000714618"/>
    </source>
</evidence>
<dbReference type="AlphaFoldDB" id="A0A9N8JG87"/>